<accession>A0A917TQH6</accession>
<name>A0A917TQH6_9ACTN</name>
<evidence type="ECO:0000259" key="1">
    <source>
        <dbReference type="Pfam" id="PF04230"/>
    </source>
</evidence>
<proteinExistence type="predicted"/>
<keyword evidence="3" id="KW-1185">Reference proteome</keyword>
<feature type="domain" description="Polysaccharide pyruvyl transferase" evidence="1">
    <location>
        <begin position="95"/>
        <end position="314"/>
    </location>
</feature>
<protein>
    <recommendedName>
        <fullName evidence="1">Polysaccharide pyruvyl transferase domain-containing protein</fullName>
    </recommendedName>
</protein>
<evidence type="ECO:0000313" key="2">
    <source>
        <dbReference type="EMBL" id="GGM30195.1"/>
    </source>
</evidence>
<sequence length="484" mass="54181">MTRVLLRSAKDPFTPVSPELSLALYKNGIFGRNVGNLVFTETVHKLISVPNYEVVSNSFLSERPGVDQAYVDRVNEQFDLFVVPLANAFRLSFLANLKRLTWVIEQLRIPVVVIGVGVSGGSGSLDNPFPPPTDELRVAVRRFVRAVLDKSATIGVRGEFTRAYLAELGFGDDVVDVVGCPSLFRDGPNLQITKRVPALTRESRFTINISPYVPLMDEVGTRHAERYPNMVYVPQDDKDLELLLWGTNPEKVRLKLPHHTGHQLYREDRIRFFVDASTWMRYLAEREFSFGTRIHGNIAALAAGTPAYVLAHDSRTLELARYHDIPHSLVPNLTPEVDAADLYAEADYTAFNAGQAQRWEHFASFLERNGIEHIFQPGKANPDYDARLGAAGLPPPVTTLMTTDPEARERITARVAELYSLGGLRALRKAHKPQFPFPHTTAPRERLVSAERSSAATAVRRLPVPVQSALHRSRAIAKRIRRLP</sequence>
<dbReference type="Proteomes" id="UP000608890">
    <property type="component" value="Unassembled WGS sequence"/>
</dbReference>
<dbReference type="Pfam" id="PF04230">
    <property type="entry name" value="PS_pyruv_trans"/>
    <property type="match status" value="1"/>
</dbReference>
<dbReference type="EMBL" id="BMNB01000004">
    <property type="protein sequence ID" value="GGM30195.1"/>
    <property type="molecule type" value="Genomic_DNA"/>
</dbReference>
<reference evidence="2" key="1">
    <citation type="journal article" date="2014" name="Int. J. Syst. Evol. Microbiol.">
        <title>Complete genome sequence of Corynebacterium casei LMG S-19264T (=DSM 44701T), isolated from a smear-ripened cheese.</title>
        <authorList>
            <consortium name="US DOE Joint Genome Institute (JGI-PGF)"/>
            <person name="Walter F."/>
            <person name="Albersmeier A."/>
            <person name="Kalinowski J."/>
            <person name="Ruckert C."/>
        </authorList>
    </citation>
    <scope>NUCLEOTIDE SEQUENCE</scope>
    <source>
        <strain evidence="2">CGMCC 4.7312</strain>
    </source>
</reference>
<dbReference type="RefSeq" id="WP_189041601.1">
    <property type="nucleotide sequence ID" value="NZ_BMNB01000004.1"/>
</dbReference>
<evidence type="ECO:0000313" key="3">
    <source>
        <dbReference type="Proteomes" id="UP000608890"/>
    </source>
</evidence>
<organism evidence="2 3">
    <name type="scientific">Micromonospora sonchi</name>
    <dbReference type="NCBI Taxonomy" id="1763543"/>
    <lineage>
        <taxon>Bacteria</taxon>
        <taxon>Bacillati</taxon>
        <taxon>Actinomycetota</taxon>
        <taxon>Actinomycetes</taxon>
        <taxon>Micromonosporales</taxon>
        <taxon>Micromonosporaceae</taxon>
        <taxon>Micromonospora</taxon>
    </lineage>
</organism>
<dbReference type="InterPro" id="IPR007345">
    <property type="entry name" value="Polysacch_pyruvyl_Trfase"/>
</dbReference>
<dbReference type="AlphaFoldDB" id="A0A917TQH6"/>
<comment type="caution">
    <text evidence="2">The sequence shown here is derived from an EMBL/GenBank/DDBJ whole genome shotgun (WGS) entry which is preliminary data.</text>
</comment>
<reference evidence="2" key="2">
    <citation type="submission" date="2020-09" db="EMBL/GenBank/DDBJ databases">
        <authorList>
            <person name="Sun Q."/>
            <person name="Zhou Y."/>
        </authorList>
    </citation>
    <scope>NUCLEOTIDE SEQUENCE</scope>
    <source>
        <strain evidence="2">CGMCC 4.7312</strain>
    </source>
</reference>
<gene>
    <name evidence="2" type="ORF">GCM10011608_13530</name>
</gene>